<feature type="transmembrane region" description="Helical" evidence="1">
    <location>
        <begin position="251"/>
        <end position="271"/>
    </location>
</feature>
<dbReference type="OrthoDB" id="5800709at2"/>
<sequence length="277" mass="27256">MSLRRITALTAAGLLLAGLPAGVAATAQAAPTADATVSVLHAVPGATVDVYANGKALLTNFKPGTLTDPLKLPAGSYDLKVTAAGAGAKGKAVIQADDVTVPGGANVTVVAHLDAAGKPVLTPYVNDVSKLAAGKARLTVRHDAAAPAVDVRAGGKPAFKSLTNPKEAKADLPAGTVSADVVLAGTSTVAIGPADVNLKEGTNTIVYAWGSAADKNLKLAVQTISGLHHNPSGIPGGTGGQAAQLDNGSPALGLVALLAVFGLAVVGTTVVRARVRS</sequence>
<name>A0A4R7SVM1_9ACTN</name>
<keyword evidence="2" id="KW-0732">Signal</keyword>
<protein>
    <submittedName>
        <fullName evidence="4">Uncharacterized protein DUF4397</fullName>
    </submittedName>
</protein>
<comment type="caution">
    <text evidence="4">The sequence shown here is derived from an EMBL/GenBank/DDBJ whole genome shotgun (WGS) entry which is preliminary data.</text>
</comment>
<keyword evidence="1" id="KW-0812">Transmembrane</keyword>
<feature type="signal peptide" evidence="2">
    <location>
        <begin position="1"/>
        <end position="29"/>
    </location>
</feature>
<accession>A0A4R7SVM1</accession>
<feature type="domain" description="DUF4397" evidence="3">
    <location>
        <begin position="35"/>
        <end position="152"/>
    </location>
</feature>
<dbReference type="Proteomes" id="UP000295151">
    <property type="component" value="Unassembled WGS sequence"/>
</dbReference>
<proteinExistence type="predicted"/>
<keyword evidence="1" id="KW-0472">Membrane</keyword>
<reference evidence="4 5" key="1">
    <citation type="submission" date="2019-03" db="EMBL/GenBank/DDBJ databases">
        <title>Genomic Encyclopedia of Type Strains, Phase III (KMG-III): the genomes of soil and plant-associated and newly described type strains.</title>
        <authorList>
            <person name="Whitman W."/>
        </authorList>
    </citation>
    <scope>NUCLEOTIDE SEQUENCE [LARGE SCALE GENOMIC DNA]</scope>
    <source>
        <strain evidence="4 5">VKM Ac-2575</strain>
    </source>
</reference>
<dbReference type="InterPro" id="IPR025510">
    <property type="entry name" value="DUF4397"/>
</dbReference>
<keyword evidence="5" id="KW-1185">Reference proteome</keyword>
<feature type="chain" id="PRO_5020951993" evidence="2">
    <location>
        <begin position="30"/>
        <end position="277"/>
    </location>
</feature>
<keyword evidence="1" id="KW-1133">Transmembrane helix</keyword>
<evidence type="ECO:0000313" key="4">
    <source>
        <dbReference type="EMBL" id="TDU83362.1"/>
    </source>
</evidence>
<dbReference type="AlphaFoldDB" id="A0A4R7SVM1"/>
<gene>
    <name evidence="4" type="ORF">EV138_5826</name>
</gene>
<dbReference type="RefSeq" id="WP_133982548.1">
    <property type="nucleotide sequence ID" value="NZ_SOCE01000002.1"/>
</dbReference>
<evidence type="ECO:0000256" key="1">
    <source>
        <dbReference type="SAM" id="Phobius"/>
    </source>
</evidence>
<evidence type="ECO:0000313" key="5">
    <source>
        <dbReference type="Proteomes" id="UP000295151"/>
    </source>
</evidence>
<dbReference type="Pfam" id="PF14344">
    <property type="entry name" value="DUF4397"/>
    <property type="match status" value="1"/>
</dbReference>
<evidence type="ECO:0000259" key="3">
    <source>
        <dbReference type="Pfam" id="PF14344"/>
    </source>
</evidence>
<organism evidence="4 5">
    <name type="scientific">Kribbella voronezhensis</name>
    <dbReference type="NCBI Taxonomy" id="2512212"/>
    <lineage>
        <taxon>Bacteria</taxon>
        <taxon>Bacillati</taxon>
        <taxon>Actinomycetota</taxon>
        <taxon>Actinomycetes</taxon>
        <taxon>Propionibacteriales</taxon>
        <taxon>Kribbellaceae</taxon>
        <taxon>Kribbella</taxon>
    </lineage>
</organism>
<dbReference type="EMBL" id="SOCE01000002">
    <property type="protein sequence ID" value="TDU83362.1"/>
    <property type="molecule type" value="Genomic_DNA"/>
</dbReference>
<evidence type="ECO:0000256" key="2">
    <source>
        <dbReference type="SAM" id="SignalP"/>
    </source>
</evidence>